<dbReference type="EMBL" id="FNXT01000007">
    <property type="protein sequence ID" value="SZX59596.1"/>
    <property type="molecule type" value="Genomic_DNA"/>
</dbReference>
<dbReference type="SMART" id="SM00015">
    <property type="entry name" value="IQ"/>
    <property type="match status" value="4"/>
</dbReference>
<dbReference type="PROSITE" id="PS51844">
    <property type="entry name" value="SH3_LIKE"/>
    <property type="match status" value="1"/>
</dbReference>
<dbReference type="InterPro" id="IPR036961">
    <property type="entry name" value="Kinesin_motor_dom_sf"/>
</dbReference>
<dbReference type="InterPro" id="IPR027417">
    <property type="entry name" value="P-loop_NTPase"/>
</dbReference>
<feature type="binding site" evidence="7">
    <location>
        <begin position="162"/>
        <end position="169"/>
    </location>
    <ligand>
        <name>ATP</name>
        <dbReference type="ChEBI" id="CHEBI:30616"/>
    </ligand>
</feature>
<evidence type="ECO:0000256" key="2">
    <source>
        <dbReference type="ARBA" id="ARBA00022840"/>
    </source>
</evidence>
<protein>
    <recommendedName>
        <fullName evidence="14">Myosin motor domain-containing protein</fullName>
    </recommendedName>
</protein>
<organism evidence="12 13">
    <name type="scientific">Tetradesmus obliquus</name>
    <name type="common">Green alga</name>
    <name type="synonym">Acutodesmus obliquus</name>
    <dbReference type="NCBI Taxonomy" id="3088"/>
    <lineage>
        <taxon>Eukaryota</taxon>
        <taxon>Viridiplantae</taxon>
        <taxon>Chlorophyta</taxon>
        <taxon>core chlorophytes</taxon>
        <taxon>Chlorophyceae</taxon>
        <taxon>CS clade</taxon>
        <taxon>Sphaeropleales</taxon>
        <taxon>Scenedesmaceae</taxon>
        <taxon>Tetradesmus</taxon>
    </lineage>
</organism>
<evidence type="ECO:0008006" key="14">
    <source>
        <dbReference type="Google" id="ProtNLM"/>
    </source>
</evidence>
<comment type="similarity">
    <text evidence="7">Belongs to the TRAFAC class myosin-kinesin ATPase superfamily. Myosin family.</text>
</comment>
<keyword evidence="6 7" id="KW-0009">Actin-binding</keyword>
<dbReference type="SMART" id="SM00242">
    <property type="entry name" value="MYSc"/>
    <property type="match status" value="1"/>
</dbReference>
<evidence type="ECO:0000313" key="12">
    <source>
        <dbReference type="EMBL" id="SZX59596.1"/>
    </source>
</evidence>
<dbReference type="Gene3D" id="1.10.10.820">
    <property type="match status" value="1"/>
</dbReference>
<dbReference type="GO" id="GO:0016459">
    <property type="term" value="C:myosin complex"/>
    <property type="evidence" value="ECO:0007669"/>
    <property type="project" value="UniProtKB-KW"/>
</dbReference>
<dbReference type="InterPro" id="IPR001609">
    <property type="entry name" value="Myosin_head_motor_dom-like"/>
</dbReference>
<sequence>MDETVGSLSKGSRVWYKQDAETWLLAEIKENSNGKPTVALLSGHPGKLLQGVEPSKLVPANPELQQAIADLTQLSYLNEPSILDNLFQRYGGDCIYTNAGPVLIAVNPCRNLPLYTSQVADQYKAGAFEAVNQLDPHIYLVAGAAFRDMVRQGTSQSLVINGESGAGKTETTKKAMQFFAALAGGTGVEGQVLETNPILEAFGNAKTLRNHNSSRFGKLIEIHFNKTNHICGARIRTYLLEKSRVVHQLKGERSYHIFYQLVRGTKDKTQREALRLPNKPSDFAYLAKSGCTDIDGVDDAANFAEVLEALADIGLSPADITALLASLSGILWLGNLKVEPVHADDSSRIKIDAALANAASMLGLREKDLAYALTHKKIKTRDELIVKPLTAQEAGDARDALAKALYAGVFGWIVAAINSKLDMGKKASGRFIAILDIYGFEQFTTNSFEQLCINYANERLQQQFTRHLFTLEQEEYEAEGIDWTKVEWVDNQACVDVIEAMPPKGLGVLAVLDSQCRFPKGSDETFMHALGDALSSNDHFGTDPRRQGEFFVKHYAGPVSYNASGFLDKNKDMLNTDLVELMESSCSPLITSIAATTADEMEGKRGGQTVSSRFTQQLRELVSMLDATGLHFVRCIKPNAKLSPGSFTSELVLQQLRCCGVLEVARVSRAGFPTRYRHADFVTRYKILLPREQQGMVLHNDGETRAAVVQLLAVFKVPPGQYEMGRTKVFFKPGVLGYVEDTWAKMQSSVLKLQAYTRMFFARKRFQQHRAAALLLQSAWRGRVARLQFAKDLREHKAAVCIQRHYKGGVQRAEYKKVHRAVTVFQAAERSRQLNKRVAARLAARRKREAAEAAAEAARREAEEGFLALKDQYGITQLSEVKAALACYAAMRSELDSRDPSEVAEALKLLGAVRNATGGAGGASALSNDQLASAVSLAAVAQQQLGADAAPKQLQEALAVAAVCKQELGDDASEQKLREALAAAAACQAELGHCNGIEVQQALAAASLVRQEFGEDASGEQRLREALATAALVKQEIGSYDRQQLQQRLALAAAAKQQLGGLVEPQRLRDALQLGDIAAQAGIYQPVQLQGQLKLAAAAASSTPEEVAAALELQRAVEAAAGHASPAQVKAALKLQAAAEDEGITDAAGLAAALAAAAAAAAAAASAAPVQQQQQSSSVSPQDDEASRLGAVVLSQGVSDAQELQTALNTYRHLRRDGHAFDARNARRACSMYAAAQSHGIADKRDFMAAAALYGVLREDGITSAGELRLAVAMYGAVREEGILDPEDLHAAIQLASIARDEGLANSDELRSVLAASRGSYYYAPGMRSSAGAAAADANGHSAAAAAAALGGLRASASGEQHGSLTEAMLQQQVAALSHQLDSEKAARSKYAKQLEQQAVEWMGQVKLLKEYIDSLRAKMPSHSSGGGPMPSLTLPASPLGGGKGSGGGETGRALRGLEGDWSSKAPLFDDDASFIREVVDGEVLAPDMQVQLELDRLRQKYEAWNKQFRERMREVQGALRRGATTASFAGMRSHTGMAAAAAGYSQPDQQQQQQQLAPAGVKVARHSDSTGAPVDLKRMPDLTSPHLLEAEDWDGGQAGEAGKRGGKKGLFGKLLK</sequence>
<evidence type="ECO:0000256" key="7">
    <source>
        <dbReference type="PROSITE-ProRule" id="PRU00782"/>
    </source>
</evidence>
<feature type="region of interest" description="Actin-binding" evidence="7">
    <location>
        <begin position="618"/>
        <end position="640"/>
    </location>
</feature>
<proteinExistence type="inferred from homology"/>
<evidence type="ECO:0000313" key="13">
    <source>
        <dbReference type="Proteomes" id="UP000256970"/>
    </source>
</evidence>
<feature type="region of interest" description="Disordered" evidence="9">
    <location>
        <begin position="1540"/>
        <end position="1617"/>
    </location>
</feature>
<dbReference type="PANTHER" id="PTHR13140:SF706">
    <property type="entry name" value="DILUTE CLASS UNCONVENTIONAL MYOSIN, ISOFORM C"/>
    <property type="match status" value="1"/>
</dbReference>
<dbReference type="GO" id="GO:0005524">
    <property type="term" value="F:ATP binding"/>
    <property type="evidence" value="ECO:0007669"/>
    <property type="project" value="UniProtKB-UniRule"/>
</dbReference>
<dbReference type="PRINTS" id="PR00193">
    <property type="entry name" value="MYOSINHEAVY"/>
</dbReference>
<keyword evidence="2 7" id="KW-0067">ATP-binding</keyword>
<evidence type="ECO:0000256" key="9">
    <source>
        <dbReference type="SAM" id="MobiDB-lite"/>
    </source>
</evidence>
<evidence type="ECO:0000259" key="11">
    <source>
        <dbReference type="PROSITE" id="PS51844"/>
    </source>
</evidence>
<dbReference type="InterPro" id="IPR000048">
    <property type="entry name" value="IQ_motif_EF-hand-BS"/>
</dbReference>
<dbReference type="GO" id="GO:0005737">
    <property type="term" value="C:cytoplasm"/>
    <property type="evidence" value="ECO:0007669"/>
    <property type="project" value="TreeGrafter"/>
</dbReference>
<keyword evidence="3 8" id="KW-0175">Coiled coil</keyword>
<evidence type="ECO:0000256" key="6">
    <source>
        <dbReference type="ARBA" id="ARBA00023203"/>
    </source>
</evidence>
<feature type="domain" description="Myosin motor" evidence="10">
    <location>
        <begin position="66"/>
        <end position="744"/>
    </location>
</feature>
<evidence type="ECO:0000256" key="5">
    <source>
        <dbReference type="ARBA" id="ARBA00023175"/>
    </source>
</evidence>
<dbReference type="Gene3D" id="3.40.850.10">
    <property type="entry name" value="Kinesin motor domain"/>
    <property type="match status" value="1"/>
</dbReference>
<dbReference type="Gene3D" id="1.20.5.190">
    <property type="match status" value="2"/>
</dbReference>
<keyword evidence="5 7" id="KW-0505">Motor protein</keyword>
<dbReference type="GO" id="GO:0051015">
    <property type="term" value="F:actin filament binding"/>
    <property type="evidence" value="ECO:0007669"/>
    <property type="project" value="TreeGrafter"/>
</dbReference>
<dbReference type="Gene3D" id="1.20.120.720">
    <property type="entry name" value="Myosin VI head, motor domain, U50 subdomain"/>
    <property type="match status" value="1"/>
</dbReference>
<evidence type="ECO:0000256" key="8">
    <source>
        <dbReference type="SAM" id="Coils"/>
    </source>
</evidence>
<keyword evidence="4 7" id="KW-0518">Myosin</keyword>
<dbReference type="PANTHER" id="PTHR13140">
    <property type="entry name" value="MYOSIN"/>
    <property type="match status" value="1"/>
</dbReference>
<dbReference type="GO" id="GO:0007015">
    <property type="term" value="P:actin filament organization"/>
    <property type="evidence" value="ECO:0007669"/>
    <property type="project" value="TreeGrafter"/>
</dbReference>
<dbReference type="SUPFAM" id="SSF52540">
    <property type="entry name" value="P-loop containing nucleoside triphosphate hydrolases"/>
    <property type="match status" value="1"/>
</dbReference>
<dbReference type="Gene3D" id="1.20.58.530">
    <property type="match status" value="1"/>
</dbReference>
<gene>
    <name evidence="12" type="ORF">BQ4739_LOCUS204</name>
</gene>
<keyword evidence="13" id="KW-1185">Reference proteome</keyword>
<feature type="coiled-coil region" evidence="8">
    <location>
        <begin position="1488"/>
        <end position="1515"/>
    </location>
</feature>
<dbReference type="PROSITE" id="PS51456">
    <property type="entry name" value="MYOSIN_MOTOR"/>
    <property type="match status" value="1"/>
</dbReference>
<evidence type="ECO:0000256" key="4">
    <source>
        <dbReference type="ARBA" id="ARBA00023123"/>
    </source>
</evidence>
<dbReference type="FunFam" id="1.10.10.820:FF:000001">
    <property type="entry name" value="Myosin heavy chain"/>
    <property type="match status" value="1"/>
</dbReference>
<dbReference type="Pfam" id="PF00063">
    <property type="entry name" value="Myosin_head"/>
    <property type="match status" value="1"/>
</dbReference>
<feature type="domain" description="Myosin N-terminal SH3-like" evidence="11">
    <location>
        <begin position="9"/>
        <end position="62"/>
    </location>
</feature>
<evidence type="ECO:0000256" key="3">
    <source>
        <dbReference type="ARBA" id="ARBA00023054"/>
    </source>
</evidence>
<accession>A0A383V5E4</accession>
<dbReference type="GO" id="GO:0000146">
    <property type="term" value="F:microfilament motor activity"/>
    <property type="evidence" value="ECO:0007669"/>
    <property type="project" value="TreeGrafter"/>
</dbReference>
<keyword evidence="1 7" id="KW-0547">Nucleotide-binding</keyword>
<dbReference type="Gene3D" id="6.20.240.20">
    <property type="match status" value="1"/>
</dbReference>
<dbReference type="STRING" id="3088.A0A383V5E4"/>
<dbReference type="CDD" id="cd00124">
    <property type="entry name" value="MYSc"/>
    <property type="match status" value="1"/>
</dbReference>
<dbReference type="PROSITE" id="PS50096">
    <property type="entry name" value="IQ"/>
    <property type="match status" value="3"/>
</dbReference>
<name>A0A383V5E4_TETOB</name>
<dbReference type="GO" id="GO:0016020">
    <property type="term" value="C:membrane"/>
    <property type="evidence" value="ECO:0007669"/>
    <property type="project" value="TreeGrafter"/>
</dbReference>
<dbReference type="GO" id="GO:0030048">
    <property type="term" value="P:actin filament-based movement"/>
    <property type="evidence" value="ECO:0007669"/>
    <property type="project" value="UniProtKB-ARBA"/>
</dbReference>
<dbReference type="Pfam" id="PF00612">
    <property type="entry name" value="IQ"/>
    <property type="match status" value="3"/>
</dbReference>
<dbReference type="InterPro" id="IPR004009">
    <property type="entry name" value="SH3_Myosin"/>
</dbReference>
<dbReference type="Proteomes" id="UP000256970">
    <property type="component" value="Unassembled WGS sequence"/>
</dbReference>
<reference evidence="12 13" key="1">
    <citation type="submission" date="2016-10" db="EMBL/GenBank/DDBJ databases">
        <authorList>
            <person name="Cai Z."/>
        </authorList>
    </citation>
    <scope>NUCLEOTIDE SEQUENCE [LARGE SCALE GENOMIC DNA]</scope>
</reference>
<evidence type="ECO:0000259" key="10">
    <source>
        <dbReference type="PROSITE" id="PS51456"/>
    </source>
</evidence>
<evidence type="ECO:0000256" key="1">
    <source>
        <dbReference type="ARBA" id="ARBA00022741"/>
    </source>
</evidence>